<dbReference type="PANTHER" id="PTHR10510:SF11">
    <property type="entry name" value="CYTOCHROME C OXIDASE SUBUNIT 7A, MITOCHONDRIAL"/>
    <property type="match status" value="1"/>
</dbReference>
<dbReference type="InterPro" id="IPR003177">
    <property type="entry name" value="Cytc_oxidase_su7a_met"/>
</dbReference>
<comment type="similarity">
    <text evidence="2">Belongs to the cytochrome c oxidase VIIa family.</text>
</comment>
<keyword evidence="5" id="KW-0472">Membrane</keyword>
<keyword evidence="4" id="KW-0496">Mitochondrion</keyword>
<comment type="subcellular location">
    <subcellularLocation>
        <location evidence="1">Mitochondrion inner membrane</location>
    </subcellularLocation>
</comment>
<reference evidence="7" key="1">
    <citation type="submission" date="2025-08" db="UniProtKB">
        <authorList>
            <consortium name="RefSeq"/>
        </authorList>
    </citation>
    <scope>IDENTIFICATION</scope>
    <source>
        <tissue evidence="7">Whole Larva</tissue>
    </source>
</reference>
<protein>
    <submittedName>
        <fullName evidence="7">Cytochrome c oxidase subunit 7A2, mitochondrial-like</fullName>
    </submittedName>
</protein>
<keyword evidence="6" id="KW-1185">Reference proteome</keyword>
<dbReference type="SUPFAM" id="SSF81419">
    <property type="entry name" value="Mitochondrial cytochrome c oxidase subunit VIIa"/>
    <property type="match status" value="1"/>
</dbReference>
<evidence type="ECO:0000256" key="1">
    <source>
        <dbReference type="ARBA" id="ARBA00004273"/>
    </source>
</evidence>
<dbReference type="Gene3D" id="4.10.91.10">
    <property type="entry name" value="Cytochrome c oxidase, subunit VIIa"/>
    <property type="match status" value="1"/>
</dbReference>
<keyword evidence="3" id="KW-0999">Mitochondrion inner membrane</keyword>
<evidence type="ECO:0000256" key="3">
    <source>
        <dbReference type="ARBA" id="ARBA00022792"/>
    </source>
</evidence>
<gene>
    <name evidence="7" type="primary">LOC108563556</name>
</gene>
<dbReference type="PANTHER" id="PTHR10510">
    <property type="entry name" value="CYTOCHROME C OXIDASE POLYPEPTIDE 7A"/>
    <property type="match status" value="1"/>
</dbReference>
<dbReference type="RefSeq" id="XP_017777756.1">
    <property type="nucleotide sequence ID" value="XM_017922267.1"/>
</dbReference>
<dbReference type="Proteomes" id="UP000695000">
    <property type="component" value="Unplaced"/>
</dbReference>
<proteinExistence type="inferred from homology"/>
<dbReference type="InterPro" id="IPR036539">
    <property type="entry name" value="Cyt_c_oxidase_su7a_sf"/>
</dbReference>
<organism evidence="6 7">
    <name type="scientific">Nicrophorus vespilloides</name>
    <name type="common">Boreal carrion beetle</name>
    <dbReference type="NCBI Taxonomy" id="110193"/>
    <lineage>
        <taxon>Eukaryota</taxon>
        <taxon>Metazoa</taxon>
        <taxon>Ecdysozoa</taxon>
        <taxon>Arthropoda</taxon>
        <taxon>Hexapoda</taxon>
        <taxon>Insecta</taxon>
        <taxon>Pterygota</taxon>
        <taxon>Neoptera</taxon>
        <taxon>Endopterygota</taxon>
        <taxon>Coleoptera</taxon>
        <taxon>Polyphaga</taxon>
        <taxon>Staphyliniformia</taxon>
        <taxon>Silphidae</taxon>
        <taxon>Nicrophorinae</taxon>
        <taxon>Nicrophorus</taxon>
    </lineage>
</organism>
<evidence type="ECO:0000256" key="4">
    <source>
        <dbReference type="ARBA" id="ARBA00023128"/>
    </source>
</evidence>
<sequence>MQSQCLKVVFAANRLLVRNYGGPPPRLLRKYELFQQDNGLPVHIKGGFADKALFTLTAVLIATGTLEGYRTLFNMAKPKKIK</sequence>
<evidence type="ECO:0000313" key="7">
    <source>
        <dbReference type="RefSeq" id="XP_017777756.1"/>
    </source>
</evidence>
<accession>A0ABM1MT56</accession>
<evidence type="ECO:0000256" key="2">
    <source>
        <dbReference type="ARBA" id="ARBA00009331"/>
    </source>
</evidence>
<evidence type="ECO:0000256" key="5">
    <source>
        <dbReference type="ARBA" id="ARBA00023136"/>
    </source>
</evidence>
<evidence type="ECO:0000313" key="6">
    <source>
        <dbReference type="Proteomes" id="UP000695000"/>
    </source>
</evidence>
<dbReference type="GeneID" id="108563556"/>
<name>A0ABM1MT56_NICVS</name>